<feature type="domain" description="Tyrosinase copper-binding" evidence="1">
    <location>
        <begin position="10"/>
        <end position="21"/>
    </location>
</feature>
<dbReference type="InterPro" id="IPR008922">
    <property type="entry name" value="Di-copper_centre_dom_sf"/>
</dbReference>
<evidence type="ECO:0000313" key="3">
    <source>
        <dbReference type="Proteomes" id="UP000683360"/>
    </source>
</evidence>
<keyword evidence="2" id="KW-0560">Oxidoreductase</keyword>
<reference evidence="2" key="1">
    <citation type="submission" date="2021-03" db="EMBL/GenBank/DDBJ databases">
        <authorList>
            <person name="Bekaert M."/>
        </authorList>
    </citation>
    <scope>NUCLEOTIDE SEQUENCE</scope>
</reference>
<evidence type="ECO:0000313" key="2">
    <source>
        <dbReference type="EMBL" id="CAG2186432.1"/>
    </source>
</evidence>
<organism evidence="2 3">
    <name type="scientific">Mytilus edulis</name>
    <name type="common">Blue mussel</name>
    <dbReference type="NCBI Taxonomy" id="6550"/>
    <lineage>
        <taxon>Eukaryota</taxon>
        <taxon>Metazoa</taxon>
        <taxon>Spiralia</taxon>
        <taxon>Lophotrochozoa</taxon>
        <taxon>Mollusca</taxon>
        <taxon>Bivalvia</taxon>
        <taxon>Autobranchia</taxon>
        <taxon>Pteriomorphia</taxon>
        <taxon>Mytilida</taxon>
        <taxon>Mytiloidea</taxon>
        <taxon>Mytilidae</taxon>
        <taxon>Mytilinae</taxon>
        <taxon>Mytilus</taxon>
    </lineage>
</organism>
<dbReference type="Pfam" id="PF00264">
    <property type="entry name" value="Tyrosinase"/>
    <property type="match status" value="1"/>
</dbReference>
<dbReference type="InterPro" id="IPR002227">
    <property type="entry name" value="Tyrosinase_Cu-bd"/>
</dbReference>
<dbReference type="AlphaFoldDB" id="A0A8S3PR53"/>
<accession>A0A8S3PR53</accession>
<protein>
    <submittedName>
        <fullName evidence="2">TYR</fullName>
        <ecNumber evidence="2">1.14.18.1</ecNumber>
    </submittedName>
</protein>
<comment type="caution">
    <text evidence="2">The sequence shown here is derived from an EMBL/GenBank/DDBJ whole genome shotgun (WGS) entry which is preliminary data.</text>
</comment>
<evidence type="ECO:0000259" key="1">
    <source>
        <dbReference type="PROSITE" id="PS00498"/>
    </source>
</evidence>
<dbReference type="EMBL" id="CAJPWZ010000133">
    <property type="protein sequence ID" value="CAG2186432.1"/>
    <property type="molecule type" value="Genomic_DNA"/>
</dbReference>
<dbReference type="GO" id="GO:0004503">
    <property type="term" value="F:tyrosinase activity"/>
    <property type="evidence" value="ECO:0007669"/>
    <property type="project" value="UniProtKB-EC"/>
</dbReference>
<dbReference type="OrthoDB" id="6132182at2759"/>
<gene>
    <name evidence="2" type="ORF">MEDL_1958</name>
</gene>
<dbReference type="Proteomes" id="UP000683360">
    <property type="component" value="Unassembled WGS sequence"/>
</dbReference>
<name>A0A8S3PR53_MYTED</name>
<dbReference type="PROSITE" id="PS00498">
    <property type="entry name" value="TYROSINASE_2"/>
    <property type="match status" value="1"/>
</dbReference>
<keyword evidence="3" id="KW-1185">Reference proteome</keyword>
<dbReference type="EC" id="1.14.18.1" evidence="2"/>
<sequence length="175" mass="20135">MNDIDVSPNDPVFYLHHCYVDKVWQDFRDNSKSAIECEDDEYKSVMDSSYQNSFVIDGEADVSQWAFIPVTLMYIRPMGQHFGCNPVRNGSIDDNDDIYSNDKSSKLWDYFKPGVDKRRVSDSQSGATKFFVQSDGISYKGRYIDYGIIDTRQMVYETVAYVGVKILGVDLQHLM</sequence>
<dbReference type="SUPFAM" id="SSF48056">
    <property type="entry name" value="Di-copper centre-containing domain"/>
    <property type="match status" value="1"/>
</dbReference>
<proteinExistence type="predicted"/>
<dbReference type="Gene3D" id="1.10.1280.10">
    <property type="entry name" value="Di-copper center containing domain from catechol oxidase"/>
    <property type="match status" value="1"/>
</dbReference>